<organism evidence="1 2">
    <name type="scientific">Symbiodinium natans</name>
    <dbReference type="NCBI Taxonomy" id="878477"/>
    <lineage>
        <taxon>Eukaryota</taxon>
        <taxon>Sar</taxon>
        <taxon>Alveolata</taxon>
        <taxon>Dinophyceae</taxon>
        <taxon>Suessiales</taxon>
        <taxon>Symbiodiniaceae</taxon>
        <taxon>Symbiodinium</taxon>
    </lineage>
</organism>
<protein>
    <submittedName>
        <fullName evidence="1">Top3a protein</fullName>
    </submittedName>
</protein>
<feature type="non-terminal residue" evidence="1">
    <location>
        <position position="90"/>
    </location>
</feature>
<dbReference type="Proteomes" id="UP000604046">
    <property type="component" value="Unassembled WGS sequence"/>
</dbReference>
<evidence type="ECO:0000313" key="2">
    <source>
        <dbReference type="Proteomes" id="UP000604046"/>
    </source>
</evidence>
<dbReference type="AlphaFoldDB" id="A0A812TKR8"/>
<evidence type="ECO:0000313" key="1">
    <source>
        <dbReference type="EMBL" id="CAE7526811.1"/>
    </source>
</evidence>
<reference evidence="1" key="1">
    <citation type="submission" date="2021-02" db="EMBL/GenBank/DDBJ databases">
        <authorList>
            <person name="Dougan E. K."/>
            <person name="Rhodes N."/>
            <person name="Thang M."/>
            <person name="Chan C."/>
        </authorList>
    </citation>
    <scope>NUCLEOTIDE SEQUENCE</scope>
</reference>
<comment type="caution">
    <text evidence="1">The sequence shown here is derived from an EMBL/GenBank/DDBJ whole genome shotgun (WGS) entry which is preliminary data.</text>
</comment>
<keyword evidence="2" id="KW-1185">Reference proteome</keyword>
<name>A0A812TKR8_9DINO</name>
<proteinExistence type="predicted"/>
<dbReference type="EMBL" id="CAJNDS010002563">
    <property type="protein sequence ID" value="CAE7526811.1"/>
    <property type="molecule type" value="Genomic_DNA"/>
</dbReference>
<gene>
    <name evidence="1" type="primary">Top3a</name>
    <name evidence="1" type="ORF">SNAT2548_LOCUS29493</name>
</gene>
<accession>A0A812TKR8</accession>
<sequence>MPNAYPVPRKVPHLLLEMTEKELTKGAKRILDEAEENTCGFASFFILDQDGYGKKTKGSSVEVPWHLMSTDGDELLFEAELPANPLFFLQ</sequence>